<feature type="transmembrane region" description="Helical" evidence="1">
    <location>
        <begin position="76"/>
        <end position="97"/>
    </location>
</feature>
<reference evidence="2" key="1">
    <citation type="submission" date="2020-10" db="EMBL/GenBank/DDBJ databases">
        <authorList>
            <person name="Kikuchi T."/>
        </authorList>
    </citation>
    <scope>NUCLEOTIDE SEQUENCE</scope>
    <source>
        <strain evidence="2">NKZ352</strain>
    </source>
</reference>
<protein>
    <submittedName>
        <fullName evidence="2">Uncharacterized protein</fullName>
    </submittedName>
</protein>
<evidence type="ECO:0000313" key="2">
    <source>
        <dbReference type="EMBL" id="CAD6192333.1"/>
    </source>
</evidence>
<comment type="caution">
    <text evidence="2">The sequence shown here is derived from an EMBL/GenBank/DDBJ whole genome shotgun (WGS) entry which is preliminary data.</text>
</comment>
<accession>A0A8S1H8V7</accession>
<organism evidence="2 3">
    <name type="scientific">Caenorhabditis auriculariae</name>
    <dbReference type="NCBI Taxonomy" id="2777116"/>
    <lineage>
        <taxon>Eukaryota</taxon>
        <taxon>Metazoa</taxon>
        <taxon>Ecdysozoa</taxon>
        <taxon>Nematoda</taxon>
        <taxon>Chromadorea</taxon>
        <taxon>Rhabditida</taxon>
        <taxon>Rhabditina</taxon>
        <taxon>Rhabditomorpha</taxon>
        <taxon>Rhabditoidea</taxon>
        <taxon>Rhabditidae</taxon>
        <taxon>Peloderinae</taxon>
        <taxon>Caenorhabditis</taxon>
    </lineage>
</organism>
<evidence type="ECO:0000256" key="1">
    <source>
        <dbReference type="SAM" id="Phobius"/>
    </source>
</evidence>
<dbReference type="EMBL" id="CAJGYM010000027">
    <property type="protein sequence ID" value="CAD6192333.1"/>
    <property type="molecule type" value="Genomic_DNA"/>
</dbReference>
<feature type="transmembrane region" description="Helical" evidence="1">
    <location>
        <begin position="325"/>
        <end position="349"/>
    </location>
</feature>
<dbReference type="Proteomes" id="UP000835052">
    <property type="component" value="Unassembled WGS sequence"/>
</dbReference>
<feature type="transmembrane region" description="Helical" evidence="1">
    <location>
        <begin position="192"/>
        <end position="213"/>
    </location>
</feature>
<gene>
    <name evidence="2" type="ORF">CAUJ_LOCUS8252</name>
</gene>
<proteinExistence type="predicted"/>
<feature type="transmembrane region" description="Helical" evidence="1">
    <location>
        <begin position="241"/>
        <end position="262"/>
    </location>
</feature>
<feature type="transmembrane region" description="Helical" evidence="1">
    <location>
        <begin position="109"/>
        <end position="135"/>
    </location>
</feature>
<feature type="transmembrane region" description="Helical" evidence="1">
    <location>
        <begin position="283"/>
        <end position="305"/>
    </location>
</feature>
<sequence>MILSISDDDEDCYNVPAQKPCTCCFCGLCGYSCTPKRKKGWIALGLVAAGVFSAFLGNLVNAMVPDPEGAHGESLYSFLISYVQCFSVISLVDMVRMQSYIGMSPSWELYWFLAECSVSIIIEIICAIAVLITFFCNGVMATDIAPTILAVIAASFCGSAVVIIYFLSVRVLQGIKRKPQTNASLQSSRTKILLCISLAASLIATFLLLTSIFSSDWAYVYEDTDIIKRYGVRPNQGKDSFWYTIIIYSVYMCFPLCITVTRDVVVMIVRNKGEELDPFGETLITRSWAFNSINFVLLFETYFVFSYNYRTLAKTNPPQMVFLGFAYYLAVVASSFIFASGLILSFLLFRYRTI</sequence>
<feature type="transmembrane region" description="Helical" evidence="1">
    <location>
        <begin position="41"/>
        <end position="64"/>
    </location>
</feature>
<keyword evidence="1" id="KW-1133">Transmembrane helix</keyword>
<keyword evidence="1" id="KW-0472">Membrane</keyword>
<dbReference type="AlphaFoldDB" id="A0A8S1H8V7"/>
<name>A0A8S1H8V7_9PELO</name>
<keyword evidence="3" id="KW-1185">Reference proteome</keyword>
<evidence type="ECO:0000313" key="3">
    <source>
        <dbReference type="Proteomes" id="UP000835052"/>
    </source>
</evidence>
<keyword evidence="1" id="KW-0812">Transmembrane</keyword>
<feature type="transmembrane region" description="Helical" evidence="1">
    <location>
        <begin position="147"/>
        <end position="172"/>
    </location>
</feature>